<keyword evidence="2" id="KW-1185">Reference proteome</keyword>
<evidence type="ECO:0000313" key="1">
    <source>
        <dbReference type="EMBL" id="RIB20212.1"/>
    </source>
</evidence>
<sequence length="176" mass="20677">MALGNIKQSQEKQKLEHDKRTYIQKLAAALILGEALLLSRDCVTLQIAEQEVSEYFNLPKKKTLSERIQENMPIYFQDLNRGDLEEPFISIEISGEDWILETYYQMGTILAEKEWNKIARKKLNSYFMPEKRKSIWKISKRVYQLFVARGEGYLRFVEHFDIINDDYEGLKSQTGG</sequence>
<dbReference type="AlphaFoldDB" id="A0A397VDY1"/>
<dbReference type="EMBL" id="QKWP01000430">
    <property type="protein sequence ID" value="RIB20212.1"/>
    <property type="molecule type" value="Genomic_DNA"/>
</dbReference>
<organism evidence="1 2">
    <name type="scientific">Gigaspora rosea</name>
    <dbReference type="NCBI Taxonomy" id="44941"/>
    <lineage>
        <taxon>Eukaryota</taxon>
        <taxon>Fungi</taxon>
        <taxon>Fungi incertae sedis</taxon>
        <taxon>Mucoromycota</taxon>
        <taxon>Glomeromycotina</taxon>
        <taxon>Glomeromycetes</taxon>
        <taxon>Diversisporales</taxon>
        <taxon>Gigasporaceae</taxon>
        <taxon>Gigaspora</taxon>
    </lineage>
</organism>
<reference evidence="1 2" key="1">
    <citation type="submission" date="2018-06" db="EMBL/GenBank/DDBJ databases">
        <title>Comparative genomics reveals the genomic features of Rhizophagus irregularis, R. cerebriforme, R. diaphanum and Gigaspora rosea, and their symbiotic lifestyle signature.</title>
        <authorList>
            <person name="Morin E."/>
            <person name="San Clemente H."/>
            <person name="Chen E.C.H."/>
            <person name="De La Providencia I."/>
            <person name="Hainaut M."/>
            <person name="Kuo A."/>
            <person name="Kohler A."/>
            <person name="Murat C."/>
            <person name="Tang N."/>
            <person name="Roy S."/>
            <person name="Loubradou J."/>
            <person name="Henrissat B."/>
            <person name="Grigoriev I.V."/>
            <person name="Corradi N."/>
            <person name="Roux C."/>
            <person name="Martin F.M."/>
        </authorList>
    </citation>
    <scope>NUCLEOTIDE SEQUENCE [LARGE SCALE GENOMIC DNA]</scope>
    <source>
        <strain evidence="1 2">DAOM 194757</strain>
    </source>
</reference>
<accession>A0A397VDY1</accession>
<dbReference type="Proteomes" id="UP000266673">
    <property type="component" value="Unassembled WGS sequence"/>
</dbReference>
<comment type="caution">
    <text evidence="1">The sequence shown here is derived from an EMBL/GenBank/DDBJ whole genome shotgun (WGS) entry which is preliminary data.</text>
</comment>
<gene>
    <name evidence="1" type="ORF">C2G38_2179871</name>
</gene>
<proteinExistence type="predicted"/>
<name>A0A397VDY1_9GLOM</name>
<evidence type="ECO:0000313" key="2">
    <source>
        <dbReference type="Proteomes" id="UP000266673"/>
    </source>
</evidence>
<protein>
    <submittedName>
        <fullName evidence="1">Uncharacterized protein</fullName>
    </submittedName>
</protein>